<keyword evidence="5 6" id="KW-0961">Cell wall biogenesis/degradation</keyword>
<evidence type="ECO:0000256" key="6">
    <source>
        <dbReference type="PROSITE-ProRule" id="PRU01373"/>
    </source>
</evidence>
<dbReference type="Pfam" id="PF12229">
    <property type="entry name" value="PG_binding_4"/>
    <property type="match status" value="2"/>
</dbReference>
<comment type="caution">
    <text evidence="9">The sequence shown here is derived from an EMBL/GenBank/DDBJ whole genome shotgun (WGS) entry which is preliminary data.</text>
</comment>
<keyword evidence="7" id="KW-0472">Membrane</keyword>
<proteinExistence type="predicted"/>
<dbReference type="CDD" id="cd16913">
    <property type="entry name" value="YkuD_like"/>
    <property type="match status" value="1"/>
</dbReference>
<dbReference type="SUPFAM" id="SSF141523">
    <property type="entry name" value="L,D-transpeptidase catalytic domain-like"/>
    <property type="match status" value="1"/>
</dbReference>
<accession>A0A7X3SJB6</accession>
<dbReference type="Gene3D" id="2.40.440.10">
    <property type="entry name" value="L,D-transpeptidase catalytic domain-like"/>
    <property type="match status" value="1"/>
</dbReference>
<dbReference type="InterPro" id="IPR022029">
    <property type="entry name" value="YoaR-like_PG-bd"/>
</dbReference>
<dbReference type="PANTHER" id="PTHR30582">
    <property type="entry name" value="L,D-TRANSPEPTIDASE"/>
    <property type="match status" value="1"/>
</dbReference>
<keyword evidence="7" id="KW-1133">Transmembrane helix</keyword>
<dbReference type="InterPro" id="IPR038054">
    <property type="entry name" value="LD_TPept-like_central_sf"/>
</dbReference>
<dbReference type="GO" id="GO:0008360">
    <property type="term" value="P:regulation of cell shape"/>
    <property type="evidence" value="ECO:0007669"/>
    <property type="project" value="UniProtKB-UniRule"/>
</dbReference>
<organism evidence="9 10">
    <name type="scientific">Sporofaciens musculi</name>
    <dbReference type="NCBI Taxonomy" id="2681861"/>
    <lineage>
        <taxon>Bacteria</taxon>
        <taxon>Bacillati</taxon>
        <taxon>Bacillota</taxon>
        <taxon>Clostridia</taxon>
        <taxon>Lachnospirales</taxon>
        <taxon>Lachnospiraceae</taxon>
        <taxon>Sporofaciens</taxon>
    </lineage>
</organism>
<dbReference type="Proteomes" id="UP000460412">
    <property type="component" value="Unassembled WGS sequence"/>
</dbReference>
<feature type="active site" description="Proton donor/acceptor" evidence="6">
    <location>
        <position position="422"/>
    </location>
</feature>
<keyword evidence="10" id="KW-1185">Reference proteome</keyword>
<dbReference type="Pfam" id="PF03734">
    <property type="entry name" value="YkuD"/>
    <property type="match status" value="1"/>
</dbReference>
<reference evidence="9 10" key="1">
    <citation type="submission" date="2019-12" db="EMBL/GenBank/DDBJ databases">
        <title>Sporaefaciens musculi gen. nov., sp. nov., a novel bacterium isolated from the caecum of an obese mouse.</title>
        <authorList>
            <person name="Rasmussen T.S."/>
            <person name="Streidl T."/>
            <person name="Hitch T.C.A."/>
            <person name="Wortmann E."/>
            <person name="Deptula P."/>
            <person name="Hansen M."/>
            <person name="Nielsen D.S."/>
            <person name="Clavel T."/>
            <person name="Vogensen F.K."/>
        </authorList>
    </citation>
    <scope>NUCLEOTIDE SEQUENCE [LARGE SCALE GENOMIC DNA]</scope>
    <source>
        <strain evidence="9 10">WCA-9-b2</strain>
    </source>
</reference>
<gene>
    <name evidence="9" type="ORF">GN277_12720</name>
</gene>
<comment type="pathway">
    <text evidence="1 6">Cell wall biogenesis; peptidoglycan biosynthesis.</text>
</comment>
<keyword evidence="2" id="KW-0808">Transferase</keyword>
<evidence type="ECO:0000256" key="1">
    <source>
        <dbReference type="ARBA" id="ARBA00004752"/>
    </source>
</evidence>
<evidence type="ECO:0000256" key="3">
    <source>
        <dbReference type="ARBA" id="ARBA00022960"/>
    </source>
</evidence>
<keyword evidence="3 6" id="KW-0133">Cell shape</keyword>
<dbReference type="GO" id="GO:0005576">
    <property type="term" value="C:extracellular region"/>
    <property type="evidence" value="ECO:0007669"/>
    <property type="project" value="TreeGrafter"/>
</dbReference>
<sequence>MSTRKKKMIVGIVGGTIVLLALAYIGVGVFFTSHFLINTEINGNDFSGKSVSEADEFFKEQVKDYTLTIHDINGATETINSSDILLVYNENADLESILEKQNAFLWPKAFFEKNTEDVTFDLSYDDTKLQEKINSFGILQAGQTPAQSAYPAFDGSQFVITPEVYGITVTPETLKEKASSFIKQLLPEMDLAEQGCYETPRFFSDSEEVKQACDKMNEYCQASITYTMDVPVVIDRTVISTWLSVDADMNVIVDENGIRAWLEQFGEQYDTTGKTRTFTTPTGKSATVSGGTYGWSINEDTEFETIRNALNNKEVITKEPAYYISGVAASHSMPDWGNTYAEVDLSAQHMWYVVNGAVALESDVVTGLPTPNRVTPEGVYSIVEKKLDKVLVGEKDPATGKPEYETPVDYWMRITWQGVGFHDASWQSSFGGTRNQIAGSHGCVNMPVDKAAALYNMIEMGTPVIIHY</sequence>
<evidence type="ECO:0000256" key="7">
    <source>
        <dbReference type="SAM" id="Phobius"/>
    </source>
</evidence>
<evidence type="ECO:0000313" key="9">
    <source>
        <dbReference type="EMBL" id="MXP76224.1"/>
    </source>
</evidence>
<dbReference type="AlphaFoldDB" id="A0A7X3SJB6"/>
<dbReference type="SUPFAM" id="SSF143985">
    <property type="entry name" value="L,D-transpeptidase pre-catalytic domain-like"/>
    <property type="match status" value="1"/>
</dbReference>
<dbReference type="GO" id="GO:0018104">
    <property type="term" value="P:peptidoglycan-protein cross-linking"/>
    <property type="evidence" value="ECO:0007669"/>
    <property type="project" value="TreeGrafter"/>
</dbReference>
<protein>
    <submittedName>
        <fullName evidence="9">L,D-transpeptidase family protein</fullName>
    </submittedName>
</protein>
<feature type="transmembrane region" description="Helical" evidence="7">
    <location>
        <begin position="12"/>
        <end position="37"/>
    </location>
</feature>
<dbReference type="UniPathway" id="UPA00219"/>
<feature type="domain" description="L,D-TPase catalytic" evidence="8">
    <location>
        <begin position="339"/>
        <end position="467"/>
    </location>
</feature>
<dbReference type="GO" id="GO:0016740">
    <property type="term" value="F:transferase activity"/>
    <property type="evidence" value="ECO:0007669"/>
    <property type="project" value="UniProtKB-KW"/>
</dbReference>
<dbReference type="Gene3D" id="3.10.20.800">
    <property type="match status" value="1"/>
</dbReference>
<evidence type="ECO:0000256" key="4">
    <source>
        <dbReference type="ARBA" id="ARBA00022984"/>
    </source>
</evidence>
<dbReference type="InterPro" id="IPR038063">
    <property type="entry name" value="Transpep_catalytic_dom"/>
</dbReference>
<evidence type="ECO:0000256" key="5">
    <source>
        <dbReference type="ARBA" id="ARBA00023316"/>
    </source>
</evidence>
<dbReference type="PROSITE" id="PS52029">
    <property type="entry name" value="LD_TPASE"/>
    <property type="match status" value="1"/>
</dbReference>
<evidence type="ECO:0000259" key="8">
    <source>
        <dbReference type="PROSITE" id="PS52029"/>
    </source>
</evidence>
<keyword evidence="4 6" id="KW-0573">Peptidoglycan synthesis</keyword>
<dbReference type="EMBL" id="WUQX01000001">
    <property type="protein sequence ID" value="MXP76224.1"/>
    <property type="molecule type" value="Genomic_DNA"/>
</dbReference>
<dbReference type="InterPro" id="IPR005490">
    <property type="entry name" value="LD_TPept_cat_dom"/>
</dbReference>
<evidence type="ECO:0000313" key="10">
    <source>
        <dbReference type="Proteomes" id="UP000460412"/>
    </source>
</evidence>
<keyword evidence="7" id="KW-0812">Transmembrane</keyword>
<dbReference type="InterPro" id="IPR050979">
    <property type="entry name" value="LD-transpeptidase"/>
</dbReference>
<dbReference type="RefSeq" id="WP_159751379.1">
    <property type="nucleotide sequence ID" value="NZ_CASZNZ010000220.1"/>
</dbReference>
<feature type="active site" description="Nucleophile" evidence="6">
    <location>
        <position position="443"/>
    </location>
</feature>
<dbReference type="GO" id="GO:0071972">
    <property type="term" value="F:peptidoglycan L,D-transpeptidase activity"/>
    <property type="evidence" value="ECO:0007669"/>
    <property type="project" value="TreeGrafter"/>
</dbReference>
<dbReference type="PANTHER" id="PTHR30582:SF33">
    <property type="entry name" value="EXPORTED PROTEIN"/>
    <property type="match status" value="1"/>
</dbReference>
<name>A0A7X3SJB6_9FIRM</name>
<evidence type="ECO:0000256" key="2">
    <source>
        <dbReference type="ARBA" id="ARBA00022679"/>
    </source>
</evidence>
<dbReference type="GO" id="GO:0071555">
    <property type="term" value="P:cell wall organization"/>
    <property type="evidence" value="ECO:0007669"/>
    <property type="project" value="UniProtKB-UniRule"/>
</dbReference>